<dbReference type="GO" id="GO:0003735">
    <property type="term" value="F:structural constituent of ribosome"/>
    <property type="evidence" value="ECO:0007669"/>
    <property type="project" value="TreeGrafter"/>
</dbReference>
<sequence>MPPRIQPHRISIPSSTQCFRTRPEISIMAQQPFSSSPSKEAAAQGQTRRRKRMTRLRRDMFAWLNGPGKVFRESAKNSTNYMSAYDKSGNLIRARRQRQEKDEAREQVVPEDEEPEIQRKEEEEGLDEVERDARFLARQAARERKAELDARGGVPKERLSDLRPFPLNPHFRSQPVLSEGFREIIYNQVVERGVDVSTVSAAFGVDTRRVAAVARLKTIEKKWVAEGKQLAKPYNDAVLGMLPQTRLDPNNPGRMVPHESINDLPVHPYTRHQMFWPTSESRQFTREDAAKAFNNDLLPADKRIPHPELITLEKESLEGVSRDDRWARQQQRDEDARKEKEEAEAKRIAWEQRTQRVVPGRRWDFKFQDISVDSVGKDGRSRHGVGARYGMPHEDRKRGMVKIPTSVE</sequence>
<dbReference type="PANTHER" id="PTHR28158">
    <property type="entry name" value="37S RIBOSOMAL PROTEIN S35, MITOCHONDRIAL"/>
    <property type="match status" value="1"/>
</dbReference>
<dbReference type="GO" id="GO:0005763">
    <property type="term" value="C:mitochondrial small ribosomal subunit"/>
    <property type="evidence" value="ECO:0007669"/>
    <property type="project" value="TreeGrafter"/>
</dbReference>
<keyword evidence="3" id="KW-1185">Reference proteome</keyword>
<protein>
    <submittedName>
        <fullName evidence="2">Uncharacterized protein</fullName>
    </submittedName>
</protein>
<dbReference type="EMBL" id="CAVMBE010000035">
    <property type="protein sequence ID" value="CAK4030345.1"/>
    <property type="molecule type" value="Genomic_DNA"/>
</dbReference>
<feature type="region of interest" description="Disordered" evidence="1">
    <location>
        <begin position="93"/>
        <end position="125"/>
    </location>
</feature>
<evidence type="ECO:0000256" key="1">
    <source>
        <dbReference type="SAM" id="MobiDB-lite"/>
    </source>
</evidence>
<feature type="region of interest" description="Disordered" evidence="1">
    <location>
        <begin position="320"/>
        <end position="340"/>
    </location>
</feature>
<proteinExistence type="predicted"/>
<accession>A0AAI8Z0G8</accession>
<feature type="region of interest" description="Disordered" evidence="1">
    <location>
        <begin position="374"/>
        <end position="408"/>
    </location>
</feature>
<organism evidence="2 3">
    <name type="scientific">Lecanosticta acicola</name>
    <dbReference type="NCBI Taxonomy" id="111012"/>
    <lineage>
        <taxon>Eukaryota</taxon>
        <taxon>Fungi</taxon>
        <taxon>Dikarya</taxon>
        <taxon>Ascomycota</taxon>
        <taxon>Pezizomycotina</taxon>
        <taxon>Dothideomycetes</taxon>
        <taxon>Dothideomycetidae</taxon>
        <taxon>Mycosphaerellales</taxon>
        <taxon>Mycosphaerellaceae</taxon>
        <taxon>Lecanosticta</taxon>
    </lineage>
</organism>
<dbReference type="Proteomes" id="UP001296104">
    <property type="component" value="Unassembled WGS sequence"/>
</dbReference>
<dbReference type="GO" id="GO:0032543">
    <property type="term" value="P:mitochondrial translation"/>
    <property type="evidence" value="ECO:0007669"/>
    <property type="project" value="TreeGrafter"/>
</dbReference>
<dbReference type="AlphaFoldDB" id="A0AAI8Z0G8"/>
<reference evidence="2" key="1">
    <citation type="submission" date="2023-11" db="EMBL/GenBank/DDBJ databases">
        <authorList>
            <person name="Alioto T."/>
            <person name="Alioto T."/>
            <person name="Gomez Garrido J."/>
        </authorList>
    </citation>
    <scope>NUCLEOTIDE SEQUENCE</scope>
</reference>
<feature type="compositionally biased region" description="Polar residues" evidence="1">
    <location>
        <begin position="28"/>
        <end position="38"/>
    </location>
</feature>
<feature type="region of interest" description="Disordered" evidence="1">
    <location>
        <begin position="28"/>
        <end position="51"/>
    </location>
</feature>
<gene>
    <name evidence="2" type="ORF">LECACI_7A005503</name>
</gene>
<evidence type="ECO:0000313" key="3">
    <source>
        <dbReference type="Proteomes" id="UP001296104"/>
    </source>
</evidence>
<evidence type="ECO:0000313" key="2">
    <source>
        <dbReference type="EMBL" id="CAK4030345.1"/>
    </source>
</evidence>
<dbReference type="InterPro" id="IPR021036">
    <property type="entry name" value="Ribosomal_mS45"/>
</dbReference>
<comment type="caution">
    <text evidence="2">The sequence shown here is derived from an EMBL/GenBank/DDBJ whole genome shotgun (WGS) entry which is preliminary data.</text>
</comment>
<dbReference type="PANTHER" id="PTHR28158:SF1">
    <property type="entry name" value="SMALL RIBOSOMAL SUBUNIT PROTEIN MS45"/>
    <property type="match status" value="1"/>
</dbReference>
<feature type="compositionally biased region" description="Basic and acidic residues" evidence="1">
    <location>
        <begin position="97"/>
        <end position="108"/>
    </location>
</feature>
<name>A0AAI8Z0G8_9PEZI</name>
<dbReference type="Pfam" id="PF12298">
    <property type="entry name" value="Bot1p"/>
    <property type="match status" value="1"/>
</dbReference>